<dbReference type="InterPro" id="IPR036291">
    <property type="entry name" value="NAD(P)-bd_dom_sf"/>
</dbReference>
<dbReference type="SUPFAM" id="SSF51735">
    <property type="entry name" value="NAD(P)-binding Rossmann-fold domains"/>
    <property type="match status" value="1"/>
</dbReference>
<feature type="domain" description="CoA-binding" evidence="2">
    <location>
        <begin position="109"/>
        <end position="202"/>
    </location>
</feature>
<dbReference type="InterPro" id="IPR003781">
    <property type="entry name" value="CoA-bd"/>
</dbReference>
<protein>
    <submittedName>
        <fullName evidence="3">CoA-binding protein</fullName>
    </submittedName>
</protein>
<dbReference type="PANTHER" id="PTHR33303:SF2">
    <property type="entry name" value="COA-BINDING DOMAIN-CONTAINING PROTEIN"/>
    <property type="match status" value="1"/>
</dbReference>
<dbReference type="SMART" id="SM00881">
    <property type="entry name" value="CoA_binding"/>
    <property type="match status" value="1"/>
</dbReference>
<reference evidence="3 4" key="1">
    <citation type="submission" date="2020-10" db="EMBL/GenBank/DDBJ databases">
        <title>Draft genome sequences of plant-associated actinobacteria.</title>
        <authorList>
            <person name="Tarlachkov S.V."/>
            <person name="Starodumova I.P."/>
            <person name="Dorofeeva L.V."/>
            <person name="Prisyazhnaya N.V."/>
            <person name="Roubtsova T.V."/>
            <person name="Chizhov V.N."/>
            <person name="Nadler S.A."/>
            <person name="Subbotin S.A."/>
            <person name="Evtushenko L.I."/>
        </authorList>
    </citation>
    <scope>NUCLEOTIDE SEQUENCE [LARGE SCALE GENOMIC DNA]</scope>
    <source>
        <strain evidence="3 4">VKM Ac-2886</strain>
    </source>
</reference>
<organism evidence="3 4">
    <name type="scientific">Clavibacter phaseoli</name>
    <dbReference type="NCBI Taxonomy" id="1734031"/>
    <lineage>
        <taxon>Bacteria</taxon>
        <taxon>Bacillati</taxon>
        <taxon>Actinomycetota</taxon>
        <taxon>Actinomycetes</taxon>
        <taxon>Micrococcales</taxon>
        <taxon>Microbacteriaceae</taxon>
        <taxon>Clavibacter</taxon>
    </lineage>
</organism>
<comment type="caution">
    <text evidence="3">The sequence shown here is derived from an EMBL/GenBank/DDBJ whole genome shotgun (WGS) entry which is preliminary data.</text>
</comment>
<feature type="region of interest" description="Disordered" evidence="1">
    <location>
        <begin position="1"/>
        <end position="70"/>
    </location>
</feature>
<evidence type="ECO:0000259" key="2">
    <source>
        <dbReference type="SMART" id="SM00881"/>
    </source>
</evidence>
<evidence type="ECO:0000313" key="3">
    <source>
        <dbReference type="EMBL" id="MBF4632440.1"/>
    </source>
</evidence>
<evidence type="ECO:0000256" key="1">
    <source>
        <dbReference type="SAM" id="MobiDB-lite"/>
    </source>
</evidence>
<name>A0A8I0SFB7_9MICO</name>
<evidence type="ECO:0000313" key="4">
    <source>
        <dbReference type="Proteomes" id="UP000634579"/>
    </source>
</evidence>
<dbReference type="AlphaFoldDB" id="A0A8I0SFB7"/>
<keyword evidence="4" id="KW-1185">Reference proteome</keyword>
<accession>A0A8I0SFB7</accession>
<dbReference type="Gene3D" id="3.40.50.720">
    <property type="entry name" value="NAD(P)-binding Rossmann-like Domain"/>
    <property type="match status" value="1"/>
</dbReference>
<gene>
    <name evidence="3" type="ORF">ITJ42_14545</name>
</gene>
<proteinExistence type="predicted"/>
<dbReference type="Proteomes" id="UP000634579">
    <property type="component" value="Unassembled WGS sequence"/>
</dbReference>
<dbReference type="EMBL" id="JADKRP010000004">
    <property type="protein sequence ID" value="MBF4632440.1"/>
    <property type="molecule type" value="Genomic_DNA"/>
</dbReference>
<dbReference type="PANTHER" id="PTHR33303">
    <property type="entry name" value="CYTOPLASMIC PROTEIN-RELATED"/>
    <property type="match status" value="1"/>
</dbReference>
<feature type="compositionally biased region" description="Low complexity" evidence="1">
    <location>
        <begin position="19"/>
        <end position="30"/>
    </location>
</feature>
<sequence>MSFDTGGVPPERTGSTPHPAADAADLAPLDPAEEAADRAAGDAAEAQDADADAATPAEPVGDPDADGTQTTQLQNGLTCAIPRSSPLAALLRSERTWTGPTAKERQAILRRAKSVAIVGASPNPARSSYFVGTYLQQSSDYRVYFVNPNATEILGQKAYPDLASLPEVPDIVDVFRKASDIPSVVDDVVAIGAPVIWVQLGIWNQEAAEDAEARGLTVVMDRCIKVEHARFHGGLHLLGFDTGVISARKAAV</sequence>
<dbReference type="Pfam" id="PF13380">
    <property type="entry name" value="CoA_binding_2"/>
    <property type="match status" value="1"/>
</dbReference>